<evidence type="ECO:0000256" key="1">
    <source>
        <dbReference type="SAM" id="MobiDB-lite"/>
    </source>
</evidence>
<organism evidence="2 3">
    <name type="scientific">Mycena rosella</name>
    <name type="common">Pink bonnet</name>
    <name type="synonym">Agaricus rosellus</name>
    <dbReference type="NCBI Taxonomy" id="1033263"/>
    <lineage>
        <taxon>Eukaryota</taxon>
        <taxon>Fungi</taxon>
        <taxon>Dikarya</taxon>
        <taxon>Basidiomycota</taxon>
        <taxon>Agaricomycotina</taxon>
        <taxon>Agaricomycetes</taxon>
        <taxon>Agaricomycetidae</taxon>
        <taxon>Agaricales</taxon>
        <taxon>Marasmiineae</taxon>
        <taxon>Mycenaceae</taxon>
        <taxon>Mycena</taxon>
    </lineage>
</organism>
<keyword evidence="3" id="KW-1185">Reference proteome</keyword>
<dbReference type="Proteomes" id="UP001221757">
    <property type="component" value="Unassembled WGS sequence"/>
</dbReference>
<proteinExistence type="predicted"/>
<evidence type="ECO:0000313" key="3">
    <source>
        <dbReference type="Proteomes" id="UP001221757"/>
    </source>
</evidence>
<name>A0AAD7GK35_MYCRO</name>
<reference evidence="2" key="1">
    <citation type="submission" date="2023-03" db="EMBL/GenBank/DDBJ databases">
        <title>Massive genome expansion in bonnet fungi (Mycena s.s.) driven by repeated elements and novel gene families across ecological guilds.</title>
        <authorList>
            <consortium name="Lawrence Berkeley National Laboratory"/>
            <person name="Harder C.B."/>
            <person name="Miyauchi S."/>
            <person name="Viragh M."/>
            <person name="Kuo A."/>
            <person name="Thoen E."/>
            <person name="Andreopoulos B."/>
            <person name="Lu D."/>
            <person name="Skrede I."/>
            <person name="Drula E."/>
            <person name="Henrissat B."/>
            <person name="Morin E."/>
            <person name="Kohler A."/>
            <person name="Barry K."/>
            <person name="LaButti K."/>
            <person name="Morin E."/>
            <person name="Salamov A."/>
            <person name="Lipzen A."/>
            <person name="Mereny Z."/>
            <person name="Hegedus B."/>
            <person name="Baldrian P."/>
            <person name="Stursova M."/>
            <person name="Weitz H."/>
            <person name="Taylor A."/>
            <person name="Grigoriev I.V."/>
            <person name="Nagy L.G."/>
            <person name="Martin F."/>
            <person name="Kauserud H."/>
        </authorList>
    </citation>
    <scope>NUCLEOTIDE SEQUENCE</scope>
    <source>
        <strain evidence="2">CBHHK067</strain>
    </source>
</reference>
<feature type="compositionally biased region" description="Basic and acidic residues" evidence="1">
    <location>
        <begin position="188"/>
        <end position="201"/>
    </location>
</feature>
<dbReference type="Pfam" id="PF16300">
    <property type="entry name" value="WD40_4"/>
    <property type="match status" value="1"/>
</dbReference>
<feature type="compositionally biased region" description="Pro residues" evidence="1">
    <location>
        <begin position="128"/>
        <end position="138"/>
    </location>
</feature>
<protein>
    <submittedName>
        <fullName evidence="2">Uncharacterized protein</fullName>
    </submittedName>
</protein>
<evidence type="ECO:0000313" key="2">
    <source>
        <dbReference type="EMBL" id="KAJ7694597.1"/>
    </source>
</evidence>
<gene>
    <name evidence="2" type="ORF">B0H17DRAFT_461416</name>
</gene>
<sequence>MCLMRCYGRRALICSCCAWLCSEESASEGAPRTPYLGFLIRSASFPGGLCGDLCGDGGYLVADSFQSDIFPPAPSSEASLSASEFFSGKQAALRLVSLEDGVSFASKAAPASTPAPAPAPTRTYTAPTPEPAPAPVPKAEPMYARQSSTDSFASPPPPKAEPAFVRQSSVDSFSAPAPTPAPAAARANDGETARLEESNARLTAELRDAREKIRNLELQLEGVRANARKAAQALLDG</sequence>
<dbReference type="SMART" id="SM01167">
    <property type="entry name" value="DUF1900"/>
    <property type="match status" value="1"/>
</dbReference>
<feature type="region of interest" description="Disordered" evidence="1">
    <location>
        <begin position="107"/>
        <end position="201"/>
    </location>
</feature>
<comment type="caution">
    <text evidence="2">The sequence shown here is derived from an EMBL/GenBank/DDBJ whole genome shotgun (WGS) entry which is preliminary data.</text>
</comment>
<dbReference type="AlphaFoldDB" id="A0AAD7GK35"/>
<accession>A0AAD7GK35</accession>
<dbReference type="EMBL" id="JARKIE010000041">
    <property type="protein sequence ID" value="KAJ7694597.1"/>
    <property type="molecule type" value="Genomic_DNA"/>
</dbReference>